<dbReference type="HOGENOM" id="CLU_2987522_0_0_9"/>
<dbReference type="KEGG" id="rob:CK5_23390"/>
<protein>
    <submittedName>
        <fullName evidence="1">Uncharacterized protein</fullName>
    </submittedName>
</protein>
<sequence>MHIPTILFENMKKVKKILGKMMDELRKKTKLTKKDDKAHKIREKRLTQWTGFVEKAM</sequence>
<evidence type="ECO:0000313" key="2">
    <source>
        <dbReference type="Proteomes" id="UP000008955"/>
    </source>
</evidence>
<dbReference type="Proteomes" id="UP000008955">
    <property type="component" value="Chromosome"/>
</dbReference>
<dbReference type="EMBL" id="FP929054">
    <property type="protein sequence ID" value="CBL23670.1"/>
    <property type="molecule type" value="Genomic_DNA"/>
</dbReference>
<gene>
    <name evidence="1" type="ORF">CK5_23390</name>
</gene>
<keyword evidence="2" id="KW-1185">Reference proteome</keyword>
<reference evidence="1 2" key="1">
    <citation type="submission" date="2010-03" db="EMBL/GenBank/DDBJ databases">
        <title>The genome sequence of Ruminococcus obeum A2-162.</title>
        <authorList>
            <consortium name="metaHIT consortium -- http://www.metahit.eu/"/>
            <person name="Pajon A."/>
            <person name="Turner K."/>
            <person name="Parkhill J."/>
            <person name="Duncan S."/>
            <person name="Flint H."/>
        </authorList>
    </citation>
    <scope>NUCLEOTIDE SEQUENCE [LARGE SCALE GENOMIC DNA]</scope>
    <source>
        <strain evidence="1 2">A2-162</strain>
    </source>
</reference>
<name>D4LSB2_9FIRM</name>
<dbReference type="AlphaFoldDB" id="D4LSB2"/>
<evidence type="ECO:0000313" key="1">
    <source>
        <dbReference type="EMBL" id="CBL23670.1"/>
    </source>
</evidence>
<proteinExistence type="predicted"/>
<dbReference type="PATRIC" id="fig|657314.3.peg.2192"/>
<organism evidence="1 2">
    <name type="scientific">Blautia obeum A2-162</name>
    <dbReference type="NCBI Taxonomy" id="657314"/>
    <lineage>
        <taxon>Bacteria</taxon>
        <taxon>Bacillati</taxon>
        <taxon>Bacillota</taxon>
        <taxon>Clostridia</taxon>
        <taxon>Lachnospirales</taxon>
        <taxon>Lachnospiraceae</taxon>
        <taxon>Blautia</taxon>
    </lineage>
</organism>
<reference evidence="1 2" key="2">
    <citation type="submission" date="2010-03" db="EMBL/GenBank/DDBJ databases">
        <authorList>
            <person name="Pajon A."/>
        </authorList>
    </citation>
    <scope>NUCLEOTIDE SEQUENCE [LARGE SCALE GENOMIC DNA]</scope>
    <source>
        <strain evidence="1 2">A2-162</strain>
    </source>
</reference>
<accession>D4LSB2</accession>